<reference evidence="1" key="1">
    <citation type="journal article" date="2021" name="Genome Biol. Evol.">
        <title>A High-Quality Reference Genome for a Parasitic Bivalve with Doubly Uniparental Inheritance (Bivalvia: Unionida).</title>
        <authorList>
            <person name="Smith C.H."/>
        </authorList>
    </citation>
    <scope>NUCLEOTIDE SEQUENCE</scope>
    <source>
        <strain evidence="1">CHS0354</strain>
    </source>
</reference>
<evidence type="ECO:0000313" key="2">
    <source>
        <dbReference type="Proteomes" id="UP001195483"/>
    </source>
</evidence>
<name>A0AAE0T9W3_9BIVA</name>
<dbReference type="PANTHER" id="PTHR47526:SF4">
    <property type="entry name" value="SWIM-TYPE DOMAIN-CONTAINING PROTEIN"/>
    <property type="match status" value="1"/>
</dbReference>
<keyword evidence="2" id="KW-1185">Reference proteome</keyword>
<proteinExistence type="predicted"/>
<dbReference type="EMBL" id="JAEAOA010002346">
    <property type="protein sequence ID" value="KAK3606455.1"/>
    <property type="molecule type" value="Genomic_DNA"/>
</dbReference>
<reference evidence="1" key="3">
    <citation type="submission" date="2023-05" db="EMBL/GenBank/DDBJ databases">
        <authorList>
            <person name="Smith C.H."/>
        </authorList>
    </citation>
    <scope>NUCLEOTIDE SEQUENCE</scope>
    <source>
        <strain evidence="1">CHS0354</strain>
        <tissue evidence="1">Mantle</tissue>
    </source>
</reference>
<gene>
    <name evidence="1" type="ORF">CHS0354_041401</name>
</gene>
<dbReference type="AlphaFoldDB" id="A0AAE0T9W3"/>
<accession>A0AAE0T9W3</accession>
<dbReference type="PANTHER" id="PTHR47526">
    <property type="entry name" value="ATP-DEPENDENT DNA HELICASE"/>
    <property type="match status" value="1"/>
</dbReference>
<organism evidence="1 2">
    <name type="scientific">Potamilus streckersoni</name>
    <dbReference type="NCBI Taxonomy" id="2493646"/>
    <lineage>
        <taxon>Eukaryota</taxon>
        <taxon>Metazoa</taxon>
        <taxon>Spiralia</taxon>
        <taxon>Lophotrochozoa</taxon>
        <taxon>Mollusca</taxon>
        <taxon>Bivalvia</taxon>
        <taxon>Autobranchia</taxon>
        <taxon>Heteroconchia</taxon>
        <taxon>Palaeoheterodonta</taxon>
        <taxon>Unionida</taxon>
        <taxon>Unionoidea</taxon>
        <taxon>Unionidae</taxon>
        <taxon>Ambleminae</taxon>
        <taxon>Lampsilini</taxon>
        <taxon>Potamilus</taxon>
    </lineage>
</organism>
<evidence type="ECO:0000313" key="1">
    <source>
        <dbReference type="EMBL" id="KAK3606455.1"/>
    </source>
</evidence>
<reference evidence="1" key="2">
    <citation type="journal article" date="2021" name="Genome Biol. Evol.">
        <title>Developing a high-quality reference genome for a parasitic bivalve with doubly uniparental inheritance (Bivalvia: Unionida).</title>
        <authorList>
            <person name="Smith C.H."/>
        </authorList>
    </citation>
    <scope>NUCLEOTIDE SEQUENCE</scope>
    <source>
        <strain evidence="1">CHS0354</strain>
        <tissue evidence="1">Mantle</tissue>
    </source>
</reference>
<dbReference type="Proteomes" id="UP001195483">
    <property type="component" value="Unassembled WGS sequence"/>
</dbReference>
<protein>
    <submittedName>
        <fullName evidence="1">Uncharacterized protein</fullName>
    </submittedName>
</protein>
<comment type="caution">
    <text evidence="1">The sequence shown here is derived from an EMBL/GenBank/DDBJ whole genome shotgun (WGS) entry which is preliminary data.</text>
</comment>
<sequence>MEVNNQLPFNSEFPLNGEKINLLYTTHNNREKPTQQWIIAEKSGTICTAQCDCMAGLGGECSDVASLMFEVEATVNLRNSNTLTTYWSLSALLK</sequence>